<name>A0A8J6YJE8_9PROT</name>
<dbReference type="Pfam" id="PF22759">
    <property type="entry name" value="E217_GP41"/>
    <property type="match status" value="1"/>
</dbReference>
<comment type="caution">
    <text evidence="1">The sequence shown here is derived from an EMBL/GenBank/DDBJ whole genome shotgun (WGS) entry which is preliminary data.</text>
</comment>
<protein>
    <submittedName>
        <fullName evidence="1">Uncharacterized protein</fullName>
    </submittedName>
</protein>
<evidence type="ECO:0000313" key="1">
    <source>
        <dbReference type="EMBL" id="MBE1237446.1"/>
    </source>
</evidence>
<dbReference type="AlphaFoldDB" id="A0A8J6YJE8"/>
<accession>A0A8J6YJE8</accession>
<dbReference type="EMBL" id="JACZHT010000005">
    <property type="protein sequence ID" value="MBE1237446.1"/>
    <property type="molecule type" value="Genomic_DNA"/>
</dbReference>
<evidence type="ECO:0000313" key="2">
    <source>
        <dbReference type="Proteomes" id="UP000631034"/>
    </source>
</evidence>
<keyword evidence="2" id="KW-1185">Reference proteome</keyword>
<gene>
    <name evidence="1" type="ORF">IHV25_07265</name>
</gene>
<dbReference type="RefSeq" id="WP_192534460.1">
    <property type="nucleotide sequence ID" value="NZ_JACZHT010000005.1"/>
</dbReference>
<dbReference type="Proteomes" id="UP000631034">
    <property type="component" value="Unassembled WGS sequence"/>
</dbReference>
<reference evidence="1" key="1">
    <citation type="submission" date="2020-10" db="EMBL/GenBank/DDBJ databases">
        <title>Genome sequence of the unusual species of purple photosynthetic bacteria, Phaeovibrio sulfidiphilus DSM 23193, type strain.</title>
        <authorList>
            <person name="Kyndt J.A."/>
            <person name="Meyer T.E."/>
        </authorList>
    </citation>
    <scope>NUCLEOTIDE SEQUENCE</scope>
    <source>
        <strain evidence="1">DSM 23193</strain>
    </source>
</reference>
<proteinExistence type="predicted"/>
<sequence>MSAHGEHGTSFTRKVIETRITLMEGAFGAATPPMVLRSFGTSATVTRPGLPDKESASVTISGLSYETMARLTTLGFLPGEPYRNRIALLAGQEGAPLSSIFMGEIVRSWADFNTAPDPVLRIEALSGFFPSLIAEEPLSREGSVSLADLLGEIAARIGYSFENHGSTALLRNPVLNGSPLEKAMEAAAQVGETLLVEDDRMIVLPAGRARRGAPVALDARSGLVGYPTFTSEGVSFRCLFNPNLAHAGLVQLKSIVPRASGLWQITRLTHRLETSGPGSGAWFSEVEACYAPGEHHVETP</sequence>
<dbReference type="InterPro" id="IPR054496">
    <property type="entry name" value="E217_GP41"/>
</dbReference>
<organism evidence="1 2">
    <name type="scientific">Phaeovibrio sulfidiphilus</name>
    <dbReference type="NCBI Taxonomy" id="1220600"/>
    <lineage>
        <taxon>Bacteria</taxon>
        <taxon>Pseudomonadati</taxon>
        <taxon>Pseudomonadota</taxon>
        <taxon>Alphaproteobacteria</taxon>
        <taxon>Rhodospirillales</taxon>
        <taxon>Rhodospirillaceae</taxon>
        <taxon>Phaeovibrio</taxon>
    </lineage>
</organism>